<proteinExistence type="predicted"/>
<feature type="transmembrane region" description="Helical" evidence="5">
    <location>
        <begin position="268"/>
        <end position="290"/>
    </location>
</feature>
<dbReference type="EMBL" id="CAXKWB010006221">
    <property type="protein sequence ID" value="CAL4082181.1"/>
    <property type="molecule type" value="Genomic_DNA"/>
</dbReference>
<dbReference type="InterPro" id="IPR005178">
    <property type="entry name" value="Ostalpha/TMEM184C"/>
</dbReference>
<evidence type="ECO:0000313" key="6">
    <source>
        <dbReference type="EMBL" id="CAL4082181.1"/>
    </source>
</evidence>
<keyword evidence="4 5" id="KW-0472">Membrane</keyword>
<evidence type="ECO:0000256" key="5">
    <source>
        <dbReference type="SAM" id="Phobius"/>
    </source>
</evidence>
<evidence type="ECO:0000256" key="4">
    <source>
        <dbReference type="ARBA" id="ARBA00023136"/>
    </source>
</evidence>
<organism evidence="6 7">
    <name type="scientific">Meganyctiphanes norvegica</name>
    <name type="common">Northern krill</name>
    <name type="synonym">Thysanopoda norvegica</name>
    <dbReference type="NCBI Taxonomy" id="48144"/>
    <lineage>
        <taxon>Eukaryota</taxon>
        <taxon>Metazoa</taxon>
        <taxon>Ecdysozoa</taxon>
        <taxon>Arthropoda</taxon>
        <taxon>Crustacea</taxon>
        <taxon>Multicrustacea</taxon>
        <taxon>Malacostraca</taxon>
        <taxon>Eumalacostraca</taxon>
        <taxon>Eucarida</taxon>
        <taxon>Euphausiacea</taxon>
        <taxon>Euphausiidae</taxon>
        <taxon>Meganyctiphanes</taxon>
    </lineage>
</organism>
<feature type="non-terminal residue" evidence="6">
    <location>
        <position position="367"/>
    </location>
</feature>
<evidence type="ECO:0000256" key="1">
    <source>
        <dbReference type="ARBA" id="ARBA00004141"/>
    </source>
</evidence>
<sequence length="367" mass="41335">MPSLDSMEDLSSGTTTMMAQNMSKHVAASALGCTQAVLDFEPSVFEFFRALGLAGWLLLGVATVAFLAILIMFFELLAHVLKHTHKRHRSATVCVITVYPVLGLCAYLGLLFQKANTFLDAAAQLWFALCMWQFLVLTLSYFGGEKRFEAAAEAKDLRMGWEVYVPPFTCCVPCCKKCCPTHAATRKQLRLVKTMVVQHPWLQAILSIIMLTLWIEGWYTHMSLSPYNGYLYIYLISNFSFGSALWAFIVAFRTSLSQLQDFYFTPKIITFQLCLVFLRLQALIVNSILVPAGAIPCLPPISPKVFANTLLNSLLLGQLVILIVVARVYYKLPTPEILTFDTKKDNKTDFIQDCQDEKIVIRTHIQN</sequence>
<name>A0AAV2QGZ5_MEGNR</name>
<feature type="transmembrane region" description="Helical" evidence="5">
    <location>
        <begin position="310"/>
        <end position="330"/>
    </location>
</feature>
<keyword evidence="3 5" id="KW-1133">Transmembrane helix</keyword>
<keyword evidence="2 5" id="KW-0812">Transmembrane</keyword>
<evidence type="ECO:0008006" key="8">
    <source>
        <dbReference type="Google" id="ProtNLM"/>
    </source>
</evidence>
<feature type="transmembrane region" description="Helical" evidence="5">
    <location>
        <begin position="90"/>
        <end position="112"/>
    </location>
</feature>
<feature type="transmembrane region" description="Helical" evidence="5">
    <location>
        <begin position="53"/>
        <end position="78"/>
    </location>
</feature>
<comment type="subcellular location">
    <subcellularLocation>
        <location evidence="1">Membrane</location>
        <topology evidence="1">Multi-pass membrane protein</topology>
    </subcellularLocation>
</comment>
<evidence type="ECO:0000313" key="7">
    <source>
        <dbReference type="Proteomes" id="UP001497623"/>
    </source>
</evidence>
<evidence type="ECO:0000256" key="3">
    <source>
        <dbReference type="ARBA" id="ARBA00022989"/>
    </source>
</evidence>
<protein>
    <recommendedName>
        <fullName evidence="8">Organic solute transporter subunit alpha</fullName>
    </recommendedName>
</protein>
<dbReference type="Pfam" id="PF03619">
    <property type="entry name" value="Solute_trans_a"/>
    <property type="match status" value="1"/>
</dbReference>
<dbReference type="AlphaFoldDB" id="A0AAV2QGZ5"/>
<keyword evidence="7" id="KW-1185">Reference proteome</keyword>
<accession>A0AAV2QGZ5</accession>
<evidence type="ECO:0000256" key="2">
    <source>
        <dbReference type="ARBA" id="ARBA00022692"/>
    </source>
</evidence>
<comment type="caution">
    <text evidence="6">The sequence shown here is derived from an EMBL/GenBank/DDBJ whole genome shotgun (WGS) entry which is preliminary data.</text>
</comment>
<dbReference type="Proteomes" id="UP001497623">
    <property type="component" value="Unassembled WGS sequence"/>
</dbReference>
<reference evidence="6 7" key="1">
    <citation type="submission" date="2024-05" db="EMBL/GenBank/DDBJ databases">
        <authorList>
            <person name="Wallberg A."/>
        </authorList>
    </citation>
    <scope>NUCLEOTIDE SEQUENCE [LARGE SCALE GENOMIC DNA]</scope>
</reference>
<gene>
    <name evidence="6" type="ORF">MNOR_LOCUS11718</name>
</gene>
<dbReference type="SMART" id="SM01417">
    <property type="entry name" value="Solute_trans_a"/>
    <property type="match status" value="1"/>
</dbReference>
<feature type="transmembrane region" description="Helical" evidence="5">
    <location>
        <begin position="124"/>
        <end position="142"/>
    </location>
</feature>
<feature type="transmembrane region" description="Helical" evidence="5">
    <location>
        <begin position="200"/>
        <end position="219"/>
    </location>
</feature>
<dbReference type="PANTHER" id="PTHR23423">
    <property type="entry name" value="ORGANIC SOLUTE TRANSPORTER-RELATED"/>
    <property type="match status" value="1"/>
</dbReference>
<feature type="transmembrane region" description="Helical" evidence="5">
    <location>
        <begin position="231"/>
        <end position="256"/>
    </location>
</feature>
<dbReference type="GO" id="GO:0016020">
    <property type="term" value="C:membrane"/>
    <property type="evidence" value="ECO:0007669"/>
    <property type="project" value="UniProtKB-SubCell"/>
</dbReference>